<reference evidence="5" key="1">
    <citation type="submission" date="2016-10" db="EMBL/GenBank/DDBJ databases">
        <authorList>
            <person name="Varghese N."/>
            <person name="Submissions S."/>
        </authorList>
    </citation>
    <scope>NUCLEOTIDE SEQUENCE [LARGE SCALE GENOMIC DNA]</scope>
    <source>
        <strain evidence="5">CGMCC 1.6963</strain>
    </source>
</reference>
<proteinExistence type="predicted"/>
<dbReference type="Proteomes" id="UP000199019">
    <property type="component" value="Unassembled WGS sequence"/>
</dbReference>
<evidence type="ECO:0000256" key="2">
    <source>
        <dbReference type="ARBA" id="ARBA00022840"/>
    </source>
</evidence>
<dbReference type="SUPFAM" id="SSF52540">
    <property type="entry name" value="P-loop containing nucleoside triphosphate hydrolases"/>
    <property type="match status" value="1"/>
</dbReference>
<dbReference type="PANTHER" id="PTHR16305:SF35">
    <property type="entry name" value="TRANSCRIPTIONAL ACTIVATOR DOMAIN"/>
    <property type="match status" value="1"/>
</dbReference>
<dbReference type="PROSITE" id="PS00622">
    <property type="entry name" value="HTH_LUXR_1"/>
    <property type="match status" value="1"/>
</dbReference>
<evidence type="ECO:0000313" key="4">
    <source>
        <dbReference type="EMBL" id="SES24554.1"/>
    </source>
</evidence>
<dbReference type="Pfam" id="PF00196">
    <property type="entry name" value="GerE"/>
    <property type="match status" value="1"/>
</dbReference>
<dbReference type="RefSeq" id="WP_177180334.1">
    <property type="nucleotide sequence ID" value="NZ_FOHB01000004.1"/>
</dbReference>
<name>A0A1H9VSR3_9MICO</name>
<accession>A0A1H9VSR3</accession>
<dbReference type="Gene3D" id="1.25.40.10">
    <property type="entry name" value="Tetratricopeptide repeat domain"/>
    <property type="match status" value="1"/>
</dbReference>
<dbReference type="SUPFAM" id="SSF46894">
    <property type="entry name" value="C-terminal effector domain of the bipartite response regulators"/>
    <property type="match status" value="1"/>
</dbReference>
<evidence type="ECO:0000313" key="5">
    <source>
        <dbReference type="Proteomes" id="UP000199019"/>
    </source>
</evidence>
<dbReference type="InterPro" id="IPR041664">
    <property type="entry name" value="AAA_16"/>
</dbReference>
<dbReference type="PANTHER" id="PTHR16305">
    <property type="entry name" value="TESTICULAR SOLUBLE ADENYLYL CYCLASE"/>
    <property type="match status" value="1"/>
</dbReference>
<dbReference type="Pfam" id="PF13191">
    <property type="entry name" value="AAA_16"/>
    <property type="match status" value="1"/>
</dbReference>
<keyword evidence="1" id="KW-0547">Nucleotide-binding</keyword>
<gene>
    <name evidence="4" type="ORF">SAMN05216199_2535</name>
</gene>
<evidence type="ECO:0000256" key="1">
    <source>
        <dbReference type="ARBA" id="ARBA00022741"/>
    </source>
</evidence>
<dbReference type="PROSITE" id="PS50043">
    <property type="entry name" value="HTH_LUXR_2"/>
    <property type="match status" value="1"/>
</dbReference>
<dbReference type="InterPro" id="IPR016032">
    <property type="entry name" value="Sig_transdc_resp-reg_C-effctor"/>
</dbReference>
<protein>
    <submittedName>
        <fullName evidence="4">AAA ATPase domain-containing protein</fullName>
    </submittedName>
</protein>
<sequence length="866" mass="93245">MLLERESFLTTLGEYAAEASAGQGRFVLVAGEAGIGKTSLLERFRDSHPELRWLWGACDGALTPRPLGPLHDIAADIGDGIRDLLGTASDRSLLFTGFLDLLRHSATPPAVVVEDLHWSDEATADWLAHLARRLTSVPALVVVTYRDGELEPGNPLRSALAAIATQRGTRRMTLPALSEGAVAHLAHSRGHRDPGAVYALTGGNPFYVDEVLSSPSASVPANVSDVILARVGRLGDDALQLLWAAAVLARPARAERIAEVAGCDASHLDACVAVGLLAGEGGTFGFRHELARLAVEDAAPSYRRTQLHAAAYTALSRGDDLDHARLAHHADRAGLSAQALQHATLAAQEASALSSTQEACLQYERALRHAGAAPAEVRAELNAGLASSLSLMDRWDEARAPREAAVAHYRSTGHREELSANLRALSVTLWRLCEGEESARCAEEVYVLMRDAPPSEEKVWALNLHGTRLVDAGRPEGRTLMEDALALAERIGSLEATAAMLQNIGWNEIYAGRDGWGQMREALRLSREAGFQRDAARGYTNLYQAAVDHLRIAEYEWCFQEGDAYNQECEMPTFTWCLRASRGTALLRLGRLAEAARYCEGLLGEHISPVNRLHVLTAHVATLVRLGDPSADARMAELRALAHGNGEAYWNILALDAALQRAWLAGSEFDDWDWATEVWQRSSGESAWVRGELAVWMTRCGRPAPVDDAPDHLGLELAGDPLGSAAEWQAHGCPFEEAAALVATGDPASLRRALDLFTAVGSAPGSALARRRLRDAGEHAVARGPRSSTRADPHGLTAREAEVLELLEAGMSNGDISRRLFISERTVDHHVAAVLAKLGVPTRVEAARVSREHRAPANLGTTAAPS</sequence>
<organism evidence="4 5">
    <name type="scientific">Pedococcus cremeus</name>
    <dbReference type="NCBI Taxonomy" id="587636"/>
    <lineage>
        <taxon>Bacteria</taxon>
        <taxon>Bacillati</taxon>
        <taxon>Actinomycetota</taxon>
        <taxon>Actinomycetes</taxon>
        <taxon>Micrococcales</taxon>
        <taxon>Intrasporangiaceae</taxon>
        <taxon>Pedococcus</taxon>
    </lineage>
</organism>
<dbReference type="STRING" id="587636.SAMN05216199_2535"/>
<dbReference type="EMBL" id="FOHB01000004">
    <property type="protein sequence ID" value="SES24554.1"/>
    <property type="molecule type" value="Genomic_DNA"/>
</dbReference>
<dbReference type="InterPro" id="IPR011990">
    <property type="entry name" value="TPR-like_helical_dom_sf"/>
</dbReference>
<dbReference type="GO" id="GO:0004016">
    <property type="term" value="F:adenylate cyclase activity"/>
    <property type="evidence" value="ECO:0007669"/>
    <property type="project" value="TreeGrafter"/>
</dbReference>
<dbReference type="GO" id="GO:0005737">
    <property type="term" value="C:cytoplasm"/>
    <property type="evidence" value="ECO:0007669"/>
    <property type="project" value="TreeGrafter"/>
</dbReference>
<dbReference type="CDD" id="cd06170">
    <property type="entry name" value="LuxR_C_like"/>
    <property type="match status" value="1"/>
</dbReference>
<dbReference type="InterPro" id="IPR000792">
    <property type="entry name" value="Tscrpt_reg_LuxR_C"/>
</dbReference>
<dbReference type="SUPFAM" id="SSF48452">
    <property type="entry name" value="TPR-like"/>
    <property type="match status" value="1"/>
</dbReference>
<dbReference type="AlphaFoldDB" id="A0A1H9VSR3"/>
<dbReference type="InterPro" id="IPR036388">
    <property type="entry name" value="WH-like_DNA-bd_sf"/>
</dbReference>
<keyword evidence="5" id="KW-1185">Reference proteome</keyword>
<dbReference type="PRINTS" id="PR00038">
    <property type="entry name" value="HTHLUXR"/>
</dbReference>
<dbReference type="Gene3D" id="1.10.10.10">
    <property type="entry name" value="Winged helix-like DNA-binding domain superfamily/Winged helix DNA-binding domain"/>
    <property type="match status" value="1"/>
</dbReference>
<feature type="domain" description="HTH luxR-type" evidence="3">
    <location>
        <begin position="789"/>
        <end position="854"/>
    </location>
</feature>
<dbReference type="GO" id="GO:0005524">
    <property type="term" value="F:ATP binding"/>
    <property type="evidence" value="ECO:0007669"/>
    <property type="project" value="UniProtKB-KW"/>
</dbReference>
<dbReference type="GO" id="GO:0003677">
    <property type="term" value="F:DNA binding"/>
    <property type="evidence" value="ECO:0007669"/>
    <property type="project" value="InterPro"/>
</dbReference>
<dbReference type="InterPro" id="IPR027417">
    <property type="entry name" value="P-loop_NTPase"/>
</dbReference>
<dbReference type="GO" id="GO:0006355">
    <property type="term" value="P:regulation of DNA-templated transcription"/>
    <property type="evidence" value="ECO:0007669"/>
    <property type="project" value="InterPro"/>
</dbReference>
<dbReference type="SMART" id="SM00421">
    <property type="entry name" value="HTH_LUXR"/>
    <property type="match status" value="1"/>
</dbReference>
<evidence type="ECO:0000259" key="3">
    <source>
        <dbReference type="PROSITE" id="PS50043"/>
    </source>
</evidence>
<keyword evidence="2" id="KW-0067">ATP-binding</keyword>